<reference evidence="2 3" key="1">
    <citation type="submission" date="2013-11" db="EMBL/GenBank/DDBJ databases">
        <title>The Genome Sequence of Phytophthora parasitica CJ05E6.</title>
        <authorList>
            <consortium name="The Broad Institute Genomics Platform"/>
            <person name="Russ C."/>
            <person name="Tyler B."/>
            <person name="Panabieres F."/>
            <person name="Shan W."/>
            <person name="Tripathy S."/>
            <person name="Grunwald N."/>
            <person name="Machado M."/>
            <person name="Johnson C.S."/>
            <person name="Arredondo F."/>
            <person name="Hong C."/>
            <person name="Coffey M."/>
            <person name="Young S.K."/>
            <person name="Zeng Q."/>
            <person name="Gargeya S."/>
            <person name="Fitzgerald M."/>
            <person name="Abouelleil A."/>
            <person name="Alvarado L."/>
            <person name="Chapman S.B."/>
            <person name="Gainer-Dewar J."/>
            <person name="Goldberg J."/>
            <person name="Griggs A."/>
            <person name="Gujja S."/>
            <person name="Hansen M."/>
            <person name="Howarth C."/>
            <person name="Imamovic A."/>
            <person name="Ireland A."/>
            <person name="Larimer J."/>
            <person name="McCowan C."/>
            <person name="Murphy C."/>
            <person name="Pearson M."/>
            <person name="Poon T.W."/>
            <person name="Priest M."/>
            <person name="Roberts A."/>
            <person name="Saif S."/>
            <person name="Shea T."/>
            <person name="Sykes S."/>
            <person name="Wortman J."/>
            <person name="Nusbaum C."/>
            <person name="Birren B."/>
        </authorList>
    </citation>
    <scope>NUCLEOTIDE SEQUENCE [LARGE SCALE GENOMIC DNA]</scope>
    <source>
        <strain evidence="2 3">CJ05E6</strain>
    </source>
</reference>
<accession>W2J534</accession>
<feature type="region of interest" description="Disordered" evidence="1">
    <location>
        <begin position="1"/>
        <end position="21"/>
    </location>
</feature>
<name>W2J534_PHYNI</name>
<feature type="compositionally biased region" description="Basic and acidic residues" evidence="1">
    <location>
        <begin position="1"/>
        <end position="12"/>
    </location>
</feature>
<evidence type="ECO:0000313" key="2">
    <source>
        <dbReference type="EMBL" id="ETL41565.1"/>
    </source>
</evidence>
<protein>
    <submittedName>
        <fullName evidence="2">Uncharacterized protein</fullName>
    </submittedName>
</protein>
<evidence type="ECO:0000256" key="1">
    <source>
        <dbReference type="SAM" id="MobiDB-lite"/>
    </source>
</evidence>
<proteinExistence type="predicted"/>
<sequence>MAERARPLHANERQTISNGRFAIKRIQKQECKSK</sequence>
<dbReference type="AlphaFoldDB" id="W2J534"/>
<dbReference type="Proteomes" id="UP000053864">
    <property type="component" value="Unassembled WGS sequence"/>
</dbReference>
<dbReference type="EMBL" id="KI672628">
    <property type="protein sequence ID" value="ETL41565.1"/>
    <property type="molecule type" value="Genomic_DNA"/>
</dbReference>
<gene>
    <name evidence="2" type="ORF">L916_07498</name>
</gene>
<organism evidence="2 3">
    <name type="scientific">Phytophthora nicotianae</name>
    <name type="common">Potato buckeye rot agent</name>
    <name type="synonym">Phytophthora parasitica</name>
    <dbReference type="NCBI Taxonomy" id="4792"/>
    <lineage>
        <taxon>Eukaryota</taxon>
        <taxon>Sar</taxon>
        <taxon>Stramenopiles</taxon>
        <taxon>Oomycota</taxon>
        <taxon>Peronosporomycetes</taxon>
        <taxon>Peronosporales</taxon>
        <taxon>Peronosporaceae</taxon>
        <taxon>Phytophthora</taxon>
    </lineage>
</organism>
<evidence type="ECO:0000313" key="3">
    <source>
        <dbReference type="Proteomes" id="UP000053864"/>
    </source>
</evidence>